<feature type="transmembrane region" description="Helical" evidence="1">
    <location>
        <begin position="60"/>
        <end position="80"/>
    </location>
</feature>
<proteinExistence type="predicted"/>
<evidence type="ECO:0000256" key="1">
    <source>
        <dbReference type="SAM" id="Phobius"/>
    </source>
</evidence>
<gene>
    <name evidence="2" type="ORF">RIF29_21331</name>
</gene>
<feature type="transmembrane region" description="Helical" evidence="1">
    <location>
        <begin position="86"/>
        <end position="103"/>
    </location>
</feature>
<comment type="caution">
    <text evidence="2">The sequence shown here is derived from an EMBL/GenBank/DDBJ whole genome shotgun (WGS) entry which is preliminary data.</text>
</comment>
<dbReference type="Proteomes" id="UP001372338">
    <property type="component" value="Unassembled WGS sequence"/>
</dbReference>
<keyword evidence="3" id="KW-1185">Reference proteome</keyword>
<dbReference type="AlphaFoldDB" id="A0AAN9I8B2"/>
<keyword evidence="1" id="KW-1133">Transmembrane helix</keyword>
<protein>
    <submittedName>
        <fullName evidence="2">Uncharacterized protein</fullName>
    </submittedName>
</protein>
<accession>A0AAN9I8B2</accession>
<dbReference type="EMBL" id="JAYWIO010000004">
    <property type="protein sequence ID" value="KAK7268629.1"/>
    <property type="molecule type" value="Genomic_DNA"/>
</dbReference>
<name>A0AAN9I8B2_CROPI</name>
<evidence type="ECO:0000313" key="2">
    <source>
        <dbReference type="EMBL" id="KAK7268629.1"/>
    </source>
</evidence>
<evidence type="ECO:0000313" key="3">
    <source>
        <dbReference type="Proteomes" id="UP001372338"/>
    </source>
</evidence>
<keyword evidence="1" id="KW-0472">Membrane</keyword>
<reference evidence="2 3" key="1">
    <citation type="submission" date="2024-01" db="EMBL/GenBank/DDBJ databases">
        <title>The genomes of 5 underutilized Papilionoideae crops provide insights into root nodulation and disease resistanc.</title>
        <authorList>
            <person name="Yuan L."/>
        </authorList>
    </citation>
    <scope>NUCLEOTIDE SEQUENCE [LARGE SCALE GENOMIC DNA]</scope>
    <source>
        <strain evidence="2">ZHUSHIDOU_FW_LH</strain>
        <tissue evidence="2">Leaf</tissue>
    </source>
</reference>
<keyword evidence="1" id="KW-0812">Transmembrane</keyword>
<feature type="transmembrane region" description="Helical" evidence="1">
    <location>
        <begin position="20"/>
        <end position="39"/>
    </location>
</feature>
<organism evidence="2 3">
    <name type="scientific">Crotalaria pallida</name>
    <name type="common">Smooth rattlebox</name>
    <name type="synonym">Crotalaria striata</name>
    <dbReference type="NCBI Taxonomy" id="3830"/>
    <lineage>
        <taxon>Eukaryota</taxon>
        <taxon>Viridiplantae</taxon>
        <taxon>Streptophyta</taxon>
        <taxon>Embryophyta</taxon>
        <taxon>Tracheophyta</taxon>
        <taxon>Spermatophyta</taxon>
        <taxon>Magnoliopsida</taxon>
        <taxon>eudicotyledons</taxon>
        <taxon>Gunneridae</taxon>
        <taxon>Pentapetalae</taxon>
        <taxon>rosids</taxon>
        <taxon>fabids</taxon>
        <taxon>Fabales</taxon>
        <taxon>Fabaceae</taxon>
        <taxon>Papilionoideae</taxon>
        <taxon>50 kb inversion clade</taxon>
        <taxon>genistoids sensu lato</taxon>
        <taxon>core genistoids</taxon>
        <taxon>Crotalarieae</taxon>
        <taxon>Crotalaria</taxon>
    </lineage>
</organism>
<sequence>MLCLSTPLDSIGDSLFQQVAPAAQLIMNLFFTAYETVLLPRRFGYGLAYADLLISSPTTLLIGFSNILYLLCSICLFLAFGGFGGGEIMLVLMTLFGIYLWLVKLSSVPPFHAYAAILTDISFILNKDWIVQDDRAVPHNHHGASSHYLFQQDCI</sequence>